<name>A0A845A924_9SPHN</name>
<proteinExistence type="predicted"/>
<dbReference type="AlphaFoldDB" id="A0A845A924"/>
<gene>
    <name evidence="1" type="ORF">GRI39_05575</name>
</gene>
<dbReference type="Proteomes" id="UP000460561">
    <property type="component" value="Unassembled WGS sequence"/>
</dbReference>
<keyword evidence="2" id="KW-1185">Reference proteome</keyword>
<sequence length="161" mass="17111">MKRIVVFTEQRSGLNVRAQLLDDVAPHNAQVLWDLAGAGKAFHAIHAMWTGPEISIPIDGAKALPDCDLAAVPAENATSYPRAGDIALVCAPKGTWRDGPPFDLVDVGLFYGDGGRLLMPMGWIMGNICARVLDEDRGALAAGCSAIRRTGECAITIARDV</sequence>
<protein>
    <submittedName>
        <fullName evidence="1">DUF3830 family protein</fullName>
    </submittedName>
</protein>
<accession>A0A845A924</accession>
<dbReference type="Gene3D" id="2.40.100.20">
    <property type="match status" value="1"/>
</dbReference>
<evidence type="ECO:0000313" key="1">
    <source>
        <dbReference type="EMBL" id="MXP25511.1"/>
    </source>
</evidence>
<dbReference type="EMBL" id="WTYQ01000002">
    <property type="protein sequence ID" value="MXP25511.1"/>
    <property type="molecule type" value="Genomic_DNA"/>
</dbReference>
<organism evidence="1 2">
    <name type="scientific">Altericroceibacterium indicum</name>
    <dbReference type="NCBI Taxonomy" id="374177"/>
    <lineage>
        <taxon>Bacteria</taxon>
        <taxon>Pseudomonadati</taxon>
        <taxon>Pseudomonadota</taxon>
        <taxon>Alphaproteobacteria</taxon>
        <taxon>Sphingomonadales</taxon>
        <taxon>Erythrobacteraceae</taxon>
        <taxon>Altericroceibacterium</taxon>
    </lineage>
</organism>
<comment type="caution">
    <text evidence="1">The sequence shown here is derived from an EMBL/GenBank/DDBJ whole genome shotgun (WGS) entry which is preliminary data.</text>
</comment>
<dbReference type="OrthoDB" id="8479268at2"/>
<reference evidence="1 2" key="1">
    <citation type="submission" date="2019-12" db="EMBL/GenBank/DDBJ databases">
        <title>Genomic-based taxomic classification of the family Erythrobacteraceae.</title>
        <authorList>
            <person name="Xu L."/>
        </authorList>
    </citation>
    <scope>NUCLEOTIDE SEQUENCE [LARGE SCALE GENOMIC DNA]</scope>
    <source>
        <strain evidence="1 2">DSM 18604</strain>
    </source>
</reference>
<dbReference type="InterPro" id="IPR024532">
    <property type="entry name" value="DUF3830"/>
</dbReference>
<dbReference type="Pfam" id="PF12903">
    <property type="entry name" value="DUF3830"/>
    <property type="match status" value="1"/>
</dbReference>
<dbReference type="RefSeq" id="WP_160738736.1">
    <property type="nucleotide sequence ID" value="NZ_WTYQ01000002.1"/>
</dbReference>
<evidence type="ECO:0000313" key="2">
    <source>
        <dbReference type="Proteomes" id="UP000460561"/>
    </source>
</evidence>